<dbReference type="eggNOG" id="COG3210">
    <property type="taxonomic scope" value="Bacteria"/>
</dbReference>
<feature type="compositionally biased region" description="Low complexity" evidence="1">
    <location>
        <begin position="613"/>
        <end position="628"/>
    </location>
</feature>
<dbReference type="Gene3D" id="2.160.20.20">
    <property type="match status" value="1"/>
</dbReference>
<dbReference type="SUPFAM" id="SSF51126">
    <property type="entry name" value="Pectin lyase-like"/>
    <property type="match status" value="2"/>
</dbReference>
<evidence type="ECO:0000256" key="1">
    <source>
        <dbReference type="SAM" id="MobiDB-lite"/>
    </source>
</evidence>
<feature type="region of interest" description="Disordered" evidence="1">
    <location>
        <begin position="610"/>
        <end position="632"/>
    </location>
</feature>
<keyword evidence="4" id="KW-1185">Reference proteome</keyword>
<dbReference type="HOGENOM" id="CLU_245713_0_0_12"/>
<evidence type="ECO:0000313" key="4">
    <source>
        <dbReference type="Proteomes" id="UP000018680"/>
    </source>
</evidence>
<feature type="region of interest" description="Disordered" evidence="1">
    <location>
        <begin position="974"/>
        <end position="994"/>
    </location>
</feature>
<accession>V5WHC0</accession>
<dbReference type="RefSeq" id="WP_024268149.1">
    <property type="nucleotide sequence ID" value="NC_023035.1"/>
</dbReference>
<dbReference type="STRING" id="1307761.L21SP2_1857"/>
<keyword evidence="2" id="KW-0732">Signal</keyword>
<evidence type="ECO:0008006" key="5">
    <source>
        <dbReference type="Google" id="ProtNLM"/>
    </source>
</evidence>
<name>V5WHC0_9SPIO</name>
<dbReference type="OrthoDB" id="368772at2"/>
<dbReference type="KEGG" id="slr:L21SP2_1857"/>
<proteinExistence type="predicted"/>
<gene>
    <name evidence="3" type="ORF">L21SP2_1857</name>
</gene>
<evidence type="ECO:0000256" key="2">
    <source>
        <dbReference type="SAM" id="SignalP"/>
    </source>
</evidence>
<sequence>MKRWILCIIFSLFSISHLLAQNPGAGLGLSTPPGRYSRDVILQIQPDREYSDLLYRYISFGQSNFARYEDPLVLRTAENSRASYEIELLAVLGDRVVHREFLNYVIDKIPPGPVKLNLPAGRYTRAEEFFPQASDGEEFEITVSSSVNRREIRLNKGEGFSLSGRSGEFTPYAVRAYALDDAGNRSVSADFRIEIDRRQETSAEVIPIVSPVPGDFANRQLLYIDDRGFSNLTYTLDGRDPALGGRSYSGPVLLPPGEDIPLRIRGTTHDGQILQREVRFSASDDSYAELEQGSVSEPLQIPAVRNGLYYRADDRNEVTRFDSPLDRPLRISPQQGSLRALPLRILDNNEKKEYRYLFLLDGRRPRLPALDVLYYSQVHDDFLRASDSAPISRRLRIRSSQQYQTGVRLFYTLDGTAPSAVEERVAKEIFLDEEILLPRDRSEIQLRIQALKNEAVWSEVYARDLSIASNPDYGLEITASRSDGLLNIHGDPPPDTEGLPPSGYRLSLASGAFVTGLLPADGRTEIPLVPGAAPEAELIIESHGASGSLVPEKGTAKLNFSHTAAASPRISIQGEQISISPGNSEDVSRLEYRTILIPDPLVEAMAQEETDQEAMAQEETAQQETNQEIPANNPFLPYETSFSLLPEQDRNLNYIIEARSTDENGVTAFSRSGIVPVHRRAPSAVETEGISSGAALSESPGELRIVRPEPGVRYFYSIGRDGMEASAPDETNPWTLHRLQLEKTPDRSEELVDVRILPISSDDPSLTGAETRIRFSFDTIPPLPPEITGVENASEYASAVELELTTTQENRILYEISREDGERPVKQQTEYNGPFTVTGVDGRRVTYQLRARAEDPAGNLSETAVINFAVDREKPELPNLTILQQGEAIELPVGQYSITSSRDLRIVFDSEDSVLYELRTNGTPPVPGTASSRSGTAIDLQGVQGSEVTYTLLFRSRDSAGNLGAVSNSYQFTIDQESPAPPPEPEIYRDGNGGRISWASADESRIEYALVSGMDRDTADFIRYENEFEWQIPEDYSRMRLLYRSVDSAGNRSRIMERELPRLQVAPVPKLSGIQDGGVYTSRQSIQVYPSSDAIVRYEISSDGSEPDPVDQRSTVWNSRLDFQAAEGETVQYRIRLRQFLPGYEPSRELRFSFTLDRTPPLPPAISGLTSREYIHDNTLIKMEAEEGGQIVYQLRSYSYQSGQLPREWDQDFVPPSSMAGGEFENYQDPFTLRADPGELKLFTIRGYSYDQAGNRSVQDRSWSIVIDKRNVFVDPDSSQTGTGSRSEPFNRLAPALEYARDHNLTEIYLKTGNYPVDAPLRFSDSLSIYGSYDRFWEPDSDDSSYLYADKSFRGDTLIFSQAPSLTLDSLFISDSTRQLESLVRSTAGSMDLSDVRMSVTGGSRGIDSSDTRLSITNSEINGYEMDDGMLLKLRNSRLRMTNSRISAEELPEFLEEGIHSSYILIHSQDSSLDISSSRILPGSGDNTIGLYLYDSSMELDDDSVLGSGFGSSTANALYAENSRLQLRDSTVEGSRKAAVVSLLAVNNSELELSRMKLNLQANFGVKGILITGGSLEIEESSFQAVGAGDFVNAIHARNSAELSVRSSDFTGLTTAEYTLALVEKSSGEFTGNRLALSGEEGFATAYQISGASSLLIKENELTGISGGAAIRLQSRLSDISLEVASNTFENWGFSWKSLPIVSAAPLDRQDATRLYRNLRLSIIRE</sequence>
<evidence type="ECO:0000313" key="3">
    <source>
        <dbReference type="EMBL" id="AHC15232.1"/>
    </source>
</evidence>
<dbReference type="Proteomes" id="UP000018680">
    <property type="component" value="Chromosome"/>
</dbReference>
<dbReference type="EMBL" id="CP006939">
    <property type="protein sequence ID" value="AHC15232.1"/>
    <property type="molecule type" value="Genomic_DNA"/>
</dbReference>
<dbReference type="InterPro" id="IPR011050">
    <property type="entry name" value="Pectin_lyase_fold/virulence"/>
</dbReference>
<protein>
    <recommendedName>
        <fullName evidence="5">DUF1565 domain-containing protein</fullName>
    </recommendedName>
</protein>
<organism evidence="3 4">
    <name type="scientific">Salinispira pacifica</name>
    <dbReference type="NCBI Taxonomy" id="1307761"/>
    <lineage>
        <taxon>Bacteria</taxon>
        <taxon>Pseudomonadati</taxon>
        <taxon>Spirochaetota</taxon>
        <taxon>Spirochaetia</taxon>
        <taxon>Spirochaetales</taxon>
        <taxon>Spirochaetaceae</taxon>
        <taxon>Salinispira</taxon>
    </lineage>
</organism>
<reference evidence="3 4" key="1">
    <citation type="journal article" date="2015" name="Stand. Genomic Sci.">
        <title>Complete genome sequence and description of Salinispira pacifica gen. nov., sp. nov., a novel spirochaete isolated form a hypersaline microbial mat.</title>
        <authorList>
            <person name="Ben Hania W."/>
            <person name="Joseph M."/>
            <person name="Schumann P."/>
            <person name="Bunk B."/>
            <person name="Fiebig A."/>
            <person name="Sproer C."/>
            <person name="Klenk H.P."/>
            <person name="Fardeau M.L."/>
            <person name="Spring S."/>
        </authorList>
    </citation>
    <scope>NUCLEOTIDE SEQUENCE [LARGE SCALE GENOMIC DNA]</scope>
    <source>
        <strain evidence="3 4">L21-RPul-D2</strain>
    </source>
</reference>
<dbReference type="InterPro" id="IPR012332">
    <property type="entry name" value="Autotransporter_pectin_lyase_C"/>
</dbReference>
<feature type="signal peptide" evidence="2">
    <location>
        <begin position="1"/>
        <end position="20"/>
    </location>
</feature>
<feature type="chain" id="PRO_5004741938" description="DUF1565 domain-containing protein" evidence="2">
    <location>
        <begin position="21"/>
        <end position="1726"/>
    </location>
</feature>